<dbReference type="PROSITE" id="PS50297">
    <property type="entry name" value="ANK_REP_REGION"/>
    <property type="match status" value="3"/>
</dbReference>
<proteinExistence type="predicted"/>
<dbReference type="Pfam" id="PF12796">
    <property type="entry name" value="Ank_2"/>
    <property type="match status" value="2"/>
</dbReference>
<feature type="repeat" description="ANK" evidence="3">
    <location>
        <begin position="105"/>
        <end position="137"/>
    </location>
</feature>
<evidence type="ECO:0000256" key="3">
    <source>
        <dbReference type="PROSITE-ProRule" id="PRU00023"/>
    </source>
</evidence>
<dbReference type="EnsemblMetazoa" id="CapteT107377">
    <property type="protein sequence ID" value="CapteP107377"/>
    <property type="gene ID" value="CapteG107377"/>
</dbReference>
<reference evidence="7" key="3">
    <citation type="submission" date="2015-06" db="UniProtKB">
        <authorList>
            <consortium name="EnsemblMetazoa"/>
        </authorList>
    </citation>
    <scope>IDENTIFICATION</scope>
</reference>
<dbReference type="OMA" id="EQYMTAV"/>
<dbReference type="PROSITE" id="PS50088">
    <property type="entry name" value="ANK_REPEAT"/>
    <property type="match status" value="3"/>
</dbReference>
<dbReference type="SUPFAM" id="SSF48403">
    <property type="entry name" value="Ankyrin repeat"/>
    <property type="match status" value="1"/>
</dbReference>
<accession>R7U4I4</accession>
<dbReference type="EMBL" id="KB305458">
    <property type="protein sequence ID" value="ELU01006.1"/>
    <property type="molecule type" value="Genomic_DNA"/>
</dbReference>
<evidence type="ECO:0000313" key="7">
    <source>
        <dbReference type="EnsemblMetazoa" id="CapteP107377"/>
    </source>
</evidence>
<evidence type="ECO:0000256" key="1">
    <source>
        <dbReference type="ARBA" id="ARBA00022737"/>
    </source>
</evidence>
<dbReference type="PANTHER" id="PTHR24134">
    <property type="entry name" value="ANKYRIN REPEAT-CONTAINING PROTEIN DDB_G0279043"/>
    <property type="match status" value="1"/>
</dbReference>
<name>R7U4I4_CAPTE</name>
<keyword evidence="2 3" id="KW-0040">ANK repeat</keyword>
<dbReference type="Proteomes" id="UP000014760">
    <property type="component" value="Unassembled WGS sequence"/>
</dbReference>
<keyword evidence="1" id="KW-0677">Repeat</keyword>
<evidence type="ECO:0000313" key="8">
    <source>
        <dbReference type="Proteomes" id="UP000014760"/>
    </source>
</evidence>
<feature type="compositionally biased region" description="Low complexity" evidence="4">
    <location>
        <begin position="43"/>
        <end position="56"/>
    </location>
</feature>
<sequence length="244" mass="26436">MLDTNLFNNNRLFFIYLYSSHFILFFFPSFFEDTSEGSAPVNTSSTSSSSTSSSPSLQFLKPSVSHLDPQRHPLHLSALTGDLAELKSFLTNQNPPFDINQSTETGTTPIYCAAANGHSACLSLLLDRGADVNISRVDHTSPLHVSAAEGHINCLQQLLMLGADVTAADHNQWTPLHWAAALGRAECCSVLLDRGARLDALNNVRDCLLPLIASHLALTAGQLDAAASRYSRWSSELRGAVPLL</sequence>
<keyword evidence="5" id="KW-0812">Transmembrane</keyword>
<dbReference type="InterPro" id="IPR036770">
    <property type="entry name" value="Ankyrin_rpt-contain_sf"/>
</dbReference>
<reference evidence="6 8" key="2">
    <citation type="journal article" date="2013" name="Nature">
        <title>Insights into bilaterian evolution from three spiralian genomes.</title>
        <authorList>
            <person name="Simakov O."/>
            <person name="Marletaz F."/>
            <person name="Cho S.J."/>
            <person name="Edsinger-Gonzales E."/>
            <person name="Havlak P."/>
            <person name="Hellsten U."/>
            <person name="Kuo D.H."/>
            <person name="Larsson T."/>
            <person name="Lv J."/>
            <person name="Arendt D."/>
            <person name="Savage R."/>
            <person name="Osoegawa K."/>
            <person name="de Jong P."/>
            <person name="Grimwood J."/>
            <person name="Chapman J.A."/>
            <person name="Shapiro H."/>
            <person name="Aerts A."/>
            <person name="Otillar R.P."/>
            <person name="Terry A.Y."/>
            <person name="Boore J.L."/>
            <person name="Grigoriev I.V."/>
            <person name="Lindberg D.R."/>
            <person name="Seaver E.C."/>
            <person name="Weisblat D.A."/>
            <person name="Putnam N.H."/>
            <person name="Rokhsar D.S."/>
        </authorList>
    </citation>
    <scope>NUCLEOTIDE SEQUENCE</scope>
    <source>
        <strain evidence="6 8">I ESC-2004</strain>
    </source>
</reference>
<dbReference type="OrthoDB" id="19174at2759"/>
<evidence type="ECO:0000256" key="5">
    <source>
        <dbReference type="SAM" id="Phobius"/>
    </source>
</evidence>
<keyword evidence="5" id="KW-0472">Membrane</keyword>
<feature type="repeat" description="ANK" evidence="3">
    <location>
        <begin position="171"/>
        <end position="203"/>
    </location>
</feature>
<organism evidence="6">
    <name type="scientific">Capitella teleta</name>
    <name type="common">Polychaete worm</name>
    <dbReference type="NCBI Taxonomy" id="283909"/>
    <lineage>
        <taxon>Eukaryota</taxon>
        <taxon>Metazoa</taxon>
        <taxon>Spiralia</taxon>
        <taxon>Lophotrochozoa</taxon>
        <taxon>Annelida</taxon>
        <taxon>Polychaeta</taxon>
        <taxon>Sedentaria</taxon>
        <taxon>Scolecida</taxon>
        <taxon>Capitellidae</taxon>
        <taxon>Capitella</taxon>
    </lineage>
</organism>
<dbReference type="Gene3D" id="1.25.40.20">
    <property type="entry name" value="Ankyrin repeat-containing domain"/>
    <property type="match status" value="2"/>
</dbReference>
<protein>
    <submittedName>
        <fullName evidence="6 7">Uncharacterized protein</fullName>
    </submittedName>
</protein>
<dbReference type="STRING" id="283909.R7U4I4"/>
<dbReference type="SMART" id="SM00248">
    <property type="entry name" value="ANK"/>
    <property type="match status" value="4"/>
</dbReference>
<reference evidence="8" key="1">
    <citation type="submission" date="2012-12" db="EMBL/GenBank/DDBJ databases">
        <authorList>
            <person name="Hellsten U."/>
            <person name="Grimwood J."/>
            <person name="Chapman J.A."/>
            <person name="Shapiro H."/>
            <person name="Aerts A."/>
            <person name="Otillar R.P."/>
            <person name="Terry A.Y."/>
            <person name="Boore J.L."/>
            <person name="Simakov O."/>
            <person name="Marletaz F."/>
            <person name="Cho S.-J."/>
            <person name="Edsinger-Gonzales E."/>
            <person name="Havlak P."/>
            <person name="Kuo D.-H."/>
            <person name="Larsson T."/>
            <person name="Lv J."/>
            <person name="Arendt D."/>
            <person name="Savage R."/>
            <person name="Osoegawa K."/>
            <person name="de Jong P."/>
            <person name="Lindberg D.R."/>
            <person name="Seaver E.C."/>
            <person name="Weisblat D.A."/>
            <person name="Putnam N.H."/>
            <person name="Grigoriev I.V."/>
            <person name="Rokhsar D.S."/>
        </authorList>
    </citation>
    <scope>NUCLEOTIDE SEQUENCE</scope>
    <source>
        <strain evidence="8">I ESC-2004</strain>
    </source>
</reference>
<keyword evidence="5" id="KW-1133">Transmembrane helix</keyword>
<evidence type="ECO:0000313" key="6">
    <source>
        <dbReference type="EMBL" id="ELU01006.1"/>
    </source>
</evidence>
<dbReference type="HOGENOM" id="CLU_1138944_0_0_1"/>
<feature type="region of interest" description="Disordered" evidence="4">
    <location>
        <begin position="38"/>
        <end position="57"/>
    </location>
</feature>
<dbReference type="AlphaFoldDB" id="R7U4I4"/>
<keyword evidence="8" id="KW-1185">Reference proteome</keyword>
<evidence type="ECO:0000256" key="2">
    <source>
        <dbReference type="ARBA" id="ARBA00023043"/>
    </source>
</evidence>
<evidence type="ECO:0000256" key="4">
    <source>
        <dbReference type="SAM" id="MobiDB-lite"/>
    </source>
</evidence>
<dbReference type="EMBL" id="AMQN01009453">
    <property type="status" value="NOT_ANNOTATED_CDS"/>
    <property type="molecule type" value="Genomic_DNA"/>
</dbReference>
<feature type="transmembrane region" description="Helical" evidence="5">
    <location>
        <begin position="12"/>
        <end position="31"/>
    </location>
</feature>
<dbReference type="PANTHER" id="PTHR24134:SF9">
    <property type="entry name" value="ANKYRIN REPEAT AND SOCS BOX PROTEIN 8"/>
    <property type="match status" value="1"/>
</dbReference>
<feature type="repeat" description="ANK" evidence="3">
    <location>
        <begin position="138"/>
        <end position="170"/>
    </location>
</feature>
<gene>
    <name evidence="6" type="ORF">CAPTEDRAFT_107377</name>
</gene>
<dbReference type="InterPro" id="IPR002110">
    <property type="entry name" value="Ankyrin_rpt"/>
</dbReference>